<sequence length="111" mass="13398">MTKLYSDMGFEQHVIMRVPFDKRDQLRSDKNLEIMWQLSDHSKAVTHIMDEQYCVDLLFDKWDLYTIQEPYLLDNAAGDLLAVIMRRSRGYKNKRYLLPMGCDFTWKRRET</sequence>
<feature type="non-terminal residue" evidence="2">
    <location>
        <position position="111"/>
    </location>
</feature>
<organism evidence="2 3">
    <name type="scientific">Acrasis kona</name>
    <dbReference type="NCBI Taxonomy" id="1008807"/>
    <lineage>
        <taxon>Eukaryota</taxon>
        <taxon>Discoba</taxon>
        <taxon>Heterolobosea</taxon>
        <taxon>Tetramitia</taxon>
        <taxon>Eutetramitia</taxon>
        <taxon>Acrasidae</taxon>
        <taxon>Acrasis</taxon>
    </lineage>
</organism>
<evidence type="ECO:0000313" key="2">
    <source>
        <dbReference type="EMBL" id="KAL0487102.1"/>
    </source>
</evidence>
<evidence type="ECO:0000313" key="3">
    <source>
        <dbReference type="Proteomes" id="UP001431209"/>
    </source>
</evidence>
<dbReference type="InterPro" id="IPR000602">
    <property type="entry name" value="Glyco_hydro_38_N"/>
</dbReference>
<dbReference type="SUPFAM" id="SSF88713">
    <property type="entry name" value="Glycoside hydrolase/deacetylase"/>
    <property type="match status" value="1"/>
</dbReference>
<keyword evidence="3" id="KW-1185">Reference proteome</keyword>
<protein>
    <recommendedName>
        <fullName evidence="1">Glycoside hydrolase family 38 N-terminal domain-containing protein</fullName>
    </recommendedName>
</protein>
<dbReference type="AlphaFoldDB" id="A0AAW2ZEQ4"/>
<dbReference type="PANTHER" id="PTHR11607:SF3">
    <property type="entry name" value="LYSOSOMAL ALPHA-MANNOSIDASE"/>
    <property type="match status" value="1"/>
</dbReference>
<gene>
    <name evidence="2" type="ORF">AKO1_001002</name>
</gene>
<dbReference type="GO" id="GO:0004559">
    <property type="term" value="F:alpha-mannosidase activity"/>
    <property type="evidence" value="ECO:0007669"/>
    <property type="project" value="InterPro"/>
</dbReference>
<accession>A0AAW2ZEQ4</accession>
<dbReference type="InterPro" id="IPR027291">
    <property type="entry name" value="Glyco_hydro_38_N_sf"/>
</dbReference>
<reference evidence="2 3" key="1">
    <citation type="submission" date="2024-03" db="EMBL/GenBank/DDBJ databases">
        <title>The Acrasis kona genome and developmental transcriptomes reveal deep origins of eukaryotic multicellular pathways.</title>
        <authorList>
            <person name="Sheikh S."/>
            <person name="Fu C.-J."/>
            <person name="Brown M.W."/>
            <person name="Baldauf S.L."/>
        </authorList>
    </citation>
    <scope>NUCLEOTIDE SEQUENCE [LARGE SCALE GENOMIC DNA]</scope>
    <source>
        <strain evidence="2 3">ATCC MYA-3509</strain>
    </source>
</reference>
<dbReference type="InterPro" id="IPR050843">
    <property type="entry name" value="Glycosyl_Hydrlase_38"/>
</dbReference>
<dbReference type="InterPro" id="IPR011330">
    <property type="entry name" value="Glyco_hydro/deAcase_b/a-brl"/>
</dbReference>
<dbReference type="Gene3D" id="3.20.110.10">
    <property type="entry name" value="Glycoside hydrolase 38, N terminal domain"/>
    <property type="match status" value="1"/>
</dbReference>
<dbReference type="GO" id="GO:0006013">
    <property type="term" value="P:mannose metabolic process"/>
    <property type="evidence" value="ECO:0007669"/>
    <property type="project" value="InterPro"/>
</dbReference>
<name>A0AAW2ZEQ4_9EUKA</name>
<feature type="domain" description="Glycoside hydrolase family 38 N-terminal" evidence="1">
    <location>
        <begin position="2"/>
        <end position="106"/>
    </location>
</feature>
<comment type="caution">
    <text evidence="2">The sequence shown here is derived from an EMBL/GenBank/DDBJ whole genome shotgun (WGS) entry which is preliminary data.</text>
</comment>
<evidence type="ECO:0000259" key="1">
    <source>
        <dbReference type="Pfam" id="PF01074"/>
    </source>
</evidence>
<dbReference type="EMBL" id="JAOPGA020001301">
    <property type="protein sequence ID" value="KAL0487102.1"/>
    <property type="molecule type" value="Genomic_DNA"/>
</dbReference>
<dbReference type="Pfam" id="PF01074">
    <property type="entry name" value="Glyco_hydro_38N"/>
    <property type="match status" value="1"/>
</dbReference>
<dbReference type="Proteomes" id="UP001431209">
    <property type="component" value="Unassembled WGS sequence"/>
</dbReference>
<proteinExistence type="predicted"/>
<dbReference type="PANTHER" id="PTHR11607">
    <property type="entry name" value="ALPHA-MANNOSIDASE"/>
    <property type="match status" value="1"/>
</dbReference>